<feature type="DNA-binding region" description="Fork-head" evidence="6">
    <location>
        <begin position="455"/>
        <end position="550"/>
    </location>
</feature>
<dbReference type="GO" id="GO:0000981">
    <property type="term" value="F:DNA-binding transcription factor activity, RNA polymerase II-specific"/>
    <property type="evidence" value="ECO:0007669"/>
    <property type="project" value="TreeGrafter"/>
</dbReference>
<evidence type="ECO:0000256" key="3">
    <source>
        <dbReference type="ARBA" id="ARBA00023125"/>
    </source>
</evidence>
<gene>
    <name evidence="9" type="ORF">AFUS01_LOCUS8071</name>
</gene>
<organism evidence="9 10">
    <name type="scientific">Allacma fusca</name>
    <dbReference type="NCBI Taxonomy" id="39272"/>
    <lineage>
        <taxon>Eukaryota</taxon>
        <taxon>Metazoa</taxon>
        <taxon>Ecdysozoa</taxon>
        <taxon>Arthropoda</taxon>
        <taxon>Hexapoda</taxon>
        <taxon>Collembola</taxon>
        <taxon>Symphypleona</taxon>
        <taxon>Sminthuridae</taxon>
        <taxon>Allacma</taxon>
    </lineage>
</organism>
<feature type="domain" description="Fork-head" evidence="8">
    <location>
        <begin position="455"/>
        <end position="550"/>
    </location>
</feature>
<dbReference type="GO" id="GO:0000976">
    <property type="term" value="F:transcription cis-regulatory region binding"/>
    <property type="evidence" value="ECO:0007669"/>
    <property type="project" value="TreeGrafter"/>
</dbReference>
<sequence length="700" mass="78543">MKTRRQSRRRMSTLFRMEKQQQAEVKSAEEEQMDDGDESWQERPEMWVPKELIRPQWFHDTTNDLERVQRRVRAEKIVEAIQGWSMPEVLVPRNRPTMVKQILPAVLKQETHVKQEVVSPPILNSKLMSTRAKTAAAAVAATISAGGAAKSKLEKFLAPTTTKTINEENKLRIDASKRHHLDLNKLPFPIITPGTSGGGLSVQEMVQRMADQGQLVLENGQLVFRTQDKSRKPQQQTCRTKSNEFNLNVNLLDPKDEEEEEEYPIITKVESMSSPESKAEGVGNSSTMSDGGVTFYFNEDEENVLDNNEETSDSQLYLVDEDGFKKPTLLSKVSPVSLLKSSRKQRMKRVDPSSVVPVSVTNSTASSASESDVDLTEFPTDEDESESEFQNTNTVWVVPRQASSRSPSPNEVPEFELDEPEFILTTGSLDEIAPPKKRKQKHEPQPHTDGKIYPKPAFSYSCLIAMSLKNSKTGSLPVSEIYKFMCDHFPYFKSAPSGWKNSVRHNLSLNKCFEKIEKPGNGARKGCLWALNPAKIHKMDEEVQKWLRKDPLAIRRAMSDPENLELIERGELKRDYSGNGASDEDDEEDISEPCTPLTQAQLLARRSRGNSSDSMGDTTMSSTTPTTTVSQVQAITLSRPIEQKIHVKSEPMDTLDFGTITNVQGNYLCHTGAGTGTYTLSFSTMNNATTPIIIRRTPVK</sequence>
<dbReference type="PANTHER" id="PTHR46721">
    <property type="entry name" value="FORKHEAD BOX PROTEIN N1"/>
    <property type="match status" value="1"/>
</dbReference>
<feature type="compositionally biased region" description="Acidic residues" evidence="7">
    <location>
        <begin position="371"/>
        <end position="387"/>
    </location>
</feature>
<dbReference type="OrthoDB" id="10070006at2759"/>
<feature type="region of interest" description="Disordered" evidence="7">
    <location>
        <begin position="427"/>
        <end position="451"/>
    </location>
</feature>
<evidence type="ECO:0000256" key="7">
    <source>
        <dbReference type="SAM" id="MobiDB-lite"/>
    </source>
</evidence>
<accession>A0A8J2NZA7</accession>
<keyword evidence="4" id="KW-0804">Transcription</keyword>
<keyword evidence="3 6" id="KW-0238">DNA-binding</keyword>
<dbReference type="InterPro" id="IPR001766">
    <property type="entry name" value="Fork_head_dom"/>
</dbReference>
<evidence type="ECO:0000256" key="1">
    <source>
        <dbReference type="ARBA" id="ARBA00022473"/>
    </source>
</evidence>
<dbReference type="GO" id="GO:0005634">
    <property type="term" value="C:nucleus"/>
    <property type="evidence" value="ECO:0007669"/>
    <property type="project" value="UniProtKB-SubCell"/>
</dbReference>
<evidence type="ECO:0000313" key="10">
    <source>
        <dbReference type="Proteomes" id="UP000708208"/>
    </source>
</evidence>
<keyword evidence="2" id="KW-0805">Transcription regulation</keyword>
<dbReference type="Pfam" id="PF00250">
    <property type="entry name" value="Forkhead"/>
    <property type="match status" value="1"/>
</dbReference>
<evidence type="ECO:0000313" key="9">
    <source>
        <dbReference type="EMBL" id="CAG7718699.1"/>
    </source>
</evidence>
<feature type="compositionally biased region" description="Low complexity" evidence="7">
    <location>
        <begin position="611"/>
        <end position="630"/>
    </location>
</feature>
<dbReference type="PROSITE" id="PS00658">
    <property type="entry name" value="FORK_HEAD_2"/>
    <property type="match status" value="1"/>
</dbReference>
<evidence type="ECO:0000259" key="8">
    <source>
        <dbReference type="PROSITE" id="PS50039"/>
    </source>
</evidence>
<keyword evidence="10" id="KW-1185">Reference proteome</keyword>
<evidence type="ECO:0000256" key="6">
    <source>
        <dbReference type="PROSITE-ProRule" id="PRU00089"/>
    </source>
</evidence>
<evidence type="ECO:0000256" key="5">
    <source>
        <dbReference type="ARBA" id="ARBA00023242"/>
    </source>
</evidence>
<feature type="region of interest" description="Disordered" evidence="7">
    <location>
        <begin position="341"/>
        <end position="393"/>
    </location>
</feature>
<keyword evidence="1" id="KW-0217">Developmental protein</keyword>
<dbReference type="InterPro" id="IPR049624">
    <property type="entry name" value="FOXN1_4"/>
</dbReference>
<proteinExistence type="predicted"/>
<reference evidence="9" key="1">
    <citation type="submission" date="2021-06" db="EMBL/GenBank/DDBJ databases">
        <authorList>
            <person name="Hodson N. C."/>
            <person name="Mongue J. A."/>
            <person name="Jaron S. K."/>
        </authorList>
    </citation>
    <scope>NUCLEOTIDE SEQUENCE</scope>
</reference>
<dbReference type="Proteomes" id="UP000708208">
    <property type="component" value="Unassembled WGS sequence"/>
</dbReference>
<dbReference type="AlphaFoldDB" id="A0A8J2NZA7"/>
<comment type="subcellular location">
    <subcellularLocation>
        <location evidence="6">Nucleus</location>
    </subcellularLocation>
</comment>
<feature type="compositionally biased region" description="Basic residues" evidence="7">
    <location>
        <begin position="1"/>
        <end position="11"/>
    </location>
</feature>
<feature type="region of interest" description="Disordered" evidence="7">
    <location>
        <begin position="569"/>
        <end position="630"/>
    </location>
</feature>
<dbReference type="SMART" id="SM00339">
    <property type="entry name" value="FH"/>
    <property type="match status" value="1"/>
</dbReference>
<evidence type="ECO:0000256" key="4">
    <source>
        <dbReference type="ARBA" id="ARBA00023163"/>
    </source>
</evidence>
<feature type="compositionally biased region" description="Basic and acidic residues" evidence="7">
    <location>
        <begin position="16"/>
        <end position="29"/>
    </location>
</feature>
<feature type="compositionally biased region" description="Low complexity" evidence="7">
    <location>
        <begin position="352"/>
        <end position="370"/>
    </location>
</feature>
<feature type="compositionally biased region" description="Acidic residues" evidence="7">
    <location>
        <begin position="582"/>
        <end position="591"/>
    </location>
</feature>
<dbReference type="PANTHER" id="PTHR46721:SF3">
    <property type="entry name" value="FORKHEAD BOX N1"/>
    <property type="match status" value="1"/>
</dbReference>
<dbReference type="PROSITE" id="PS50039">
    <property type="entry name" value="FORK_HEAD_3"/>
    <property type="match status" value="1"/>
</dbReference>
<feature type="compositionally biased region" description="Basic and acidic residues" evidence="7">
    <location>
        <begin position="442"/>
        <end position="451"/>
    </location>
</feature>
<name>A0A8J2NZA7_9HEXA</name>
<comment type="caution">
    <text evidence="9">The sequence shown here is derived from an EMBL/GenBank/DDBJ whole genome shotgun (WGS) entry which is preliminary data.</text>
</comment>
<feature type="region of interest" description="Disordered" evidence="7">
    <location>
        <begin position="1"/>
        <end position="42"/>
    </location>
</feature>
<protein>
    <recommendedName>
        <fullName evidence="8">Fork-head domain-containing protein</fullName>
    </recommendedName>
</protein>
<dbReference type="CDD" id="cd20030">
    <property type="entry name" value="FH_FOXN1-like"/>
    <property type="match status" value="1"/>
</dbReference>
<dbReference type="EMBL" id="CAJVCH010055346">
    <property type="protein sequence ID" value="CAG7718699.1"/>
    <property type="molecule type" value="Genomic_DNA"/>
</dbReference>
<keyword evidence="5 6" id="KW-0539">Nucleus</keyword>
<feature type="compositionally biased region" description="Acidic residues" evidence="7">
    <location>
        <begin position="30"/>
        <end position="39"/>
    </location>
</feature>
<evidence type="ECO:0000256" key="2">
    <source>
        <dbReference type="ARBA" id="ARBA00023015"/>
    </source>
</evidence>
<dbReference type="InterPro" id="IPR030456">
    <property type="entry name" value="TF_fork_head_CS_2"/>
</dbReference>